<keyword evidence="1" id="KW-0479">Metal-binding</keyword>
<dbReference type="OrthoDB" id="21204at2759"/>
<keyword evidence="1" id="KW-0863">Zinc-finger</keyword>
<gene>
    <name evidence="3" type="ORF">Taro_006140</name>
</gene>
<dbReference type="Pfam" id="PF13639">
    <property type="entry name" value="zf-RING_2"/>
    <property type="match status" value="1"/>
</dbReference>
<evidence type="ECO:0000259" key="2">
    <source>
        <dbReference type="PROSITE" id="PS50089"/>
    </source>
</evidence>
<feature type="domain" description="RING-type" evidence="2">
    <location>
        <begin position="210"/>
        <end position="251"/>
    </location>
</feature>
<dbReference type="SMART" id="SM00184">
    <property type="entry name" value="RING"/>
    <property type="match status" value="1"/>
</dbReference>
<evidence type="ECO:0000313" key="3">
    <source>
        <dbReference type="EMBL" id="MQL73825.1"/>
    </source>
</evidence>
<dbReference type="PROSITE" id="PS50089">
    <property type="entry name" value="ZF_RING_2"/>
    <property type="match status" value="1"/>
</dbReference>
<proteinExistence type="predicted"/>
<keyword evidence="1" id="KW-0862">Zinc</keyword>
<dbReference type="CDD" id="cd16454">
    <property type="entry name" value="RING-H2_PA-TM-RING"/>
    <property type="match status" value="1"/>
</dbReference>
<protein>
    <recommendedName>
        <fullName evidence="2">RING-type domain-containing protein</fullName>
    </recommendedName>
</protein>
<comment type="caution">
    <text evidence="3">The sequence shown here is derived from an EMBL/GenBank/DDBJ whole genome shotgun (WGS) entry which is preliminary data.</text>
</comment>
<dbReference type="Gene3D" id="3.30.40.10">
    <property type="entry name" value="Zinc/RING finger domain, C3HC4 (zinc finger)"/>
    <property type="match status" value="1"/>
</dbReference>
<dbReference type="SUPFAM" id="SSF57850">
    <property type="entry name" value="RING/U-box"/>
    <property type="match status" value="1"/>
</dbReference>
<dbReference type="InterPro" id="IPR051826">
    <property type="entry name" value="E3_ubiquitin-ligase_domain"/>
</dbReference>
<organism evidence="3 4">
    <name type="scientific">Colocasia esculenta</name>
    <name type="common">Wild taro</name>
    <name type="synonym">Arum esculentum</name>
    <dbReference type="NCBI Taxonomy" id="4460"/>
    <lineage>
        <taxon>Eukaryota</taxon>
        <taxon>Viridiplantae</taxon>
        <taxon>Streptophyta</taxon>
        <taxon>Embryophyta</taxon>
        <taxon>Tracheophyta</taxon>
        <taxon>Spermatophyta</taxon>
        <taxon>Magnoliopsida</taxon>
        <taxon>Liliopsida</taxon>
        <taxon>Araceae</taxon>
        <taxon>Aroideae</taxon>
        <taxon>Colocasieae</taxon>
        <taxon>Colocasia</taxon>
    </lineage>
</organism>
<name>A0A843TRY7_COLES</name>
<dbReference type="InterPro" id="IPR013083">
    <property type="entry name" value="Znf_RING/FYVE/PHD"/>
</dbReference>
<accession>A0A843TRY7</accession>
<dbReference type="GO" id="GO:0006511">
    <property type="term" value="P:ubiquitin-dependent protein catabolic process"/>
    <property type="evidence" value="ECO:0007669"/>
    <property type="project" value="TreeGrafter"/>
</dbReference>
<dbReference type="PANTHER" id="PTHR22765">
    <property type="entry name" value="RING FINGER AND PROTEASE ASSOCIATED DOMAIN-CONTAINING"/>
    <property type="match status" value="1"/>
</dbReference>
<dbReference type="PANTHER" id="PTHR22765:SF343">
    <property type="entry name" value="E3 UBIQUITIN-PROTEIN LIGASE SGR9, AMYLOPLASTIC"/>
    <property type="match status" value="1"/>
</dbReference>
<evidence type="ECO:0000313" key="4">
    <source>
        <dbReference type="Proteomes" id="UP000652761"/>
    </source>
</evidence>
<dbReference type="GO" id="GO:0008270">
    <property type="term" value="F:zinc ion binding"/>
    <property type="evidence" value="ECO:0007669"/>
    <property type="project" value="UniProtKB-KW"/>
</dbReference>
<dbReference type="EMBL" id="NMUH01000180">
    <property type="protein sequence ID" value="MQL73825.1"/>
    <property type="molecule type" value="Genomic_DNA"/>
</dbReference>
<dbReference type="Proteomes" id="UP000652761">
    <property type="component" value="Unassembled WGS sequence"/>
</dbReference>
<dbReference type="AlphaFoldDB" id="A0A843TRY7"/>
<reference evidence="3" key="1">
    <citation type="submission" date="2017-07" db="EMBL/GenBank/DDBJ databases">
        <title>Taro Niue Genome Assembly and Annotation.</title>
        <authorList>
            <person name="Atibalentja N."/>
            <person name="Keating K."/>
            <person name="Fields C.J."/>
        </authorList>
    </citation>
    <scope>NUCLEOTIDE SEQUENCE</scope>
    <source>
        <strain evidence="3">Niue_2</strain>
        <tissue evidence="3">Leaf</tissue>
    </source>
</reference>
<dbReference type="GO" id="GO:0061630">
    <property type="term" value="F:ubiquitin protein ligase activity"/>
    <property type="evidence" value="ECO:0007669"/>
    <property type="project" value="TreeGrafter"/>
</dbReference>
<sequence>MDGDAEAVMAALATLSPRRFSELALSLASELRLHRQRLLLLLLYPPRFAHALAHVRALSLSQKAVLVARLVLRSLARLAHAWGDPDDAVSAGGGLRELDAGLLLLFMCEAYDPDSPNPWATDADWRAGVAARVLEEVLSPAGLGACGWAAVVCRHVDLVARCRRLLAAVPDCDGGAAAASAAGGKVGREAAASAAAVVALPSVQRPGGECVVCREEMRAGRDVCGLPCGHVFHWGCILPWLRKKNTCPYCRFDLPTDDVFCEVDRLWRAVVGKAKGG</sequence>
<evidence type="ECO:0000256" key="1">
    <source>
        <dbReference type="PROSITE-ProRule" id="PRU00175"/>
    </source>
</evidence>
<dbReference type="InterPro" id="IPR001841">
    <property type="entry name" value="Znf_RING"/>
</dbReference>
<keyword evidence="4" id="KW-1185">Reference proteome</keyword>